<dbReference type="FunFam" id="2.40.30.10:FF:000003">
    <property type="entry name" value="Elongation factor 1-alpha"/>
    <property type="match status" value="1"/>
</dbReference>
<keyword evidence="6" id="KW-0648">Protein biosynthesis</keyword>
<keyword evidence="5" id="KW-0251">Elongation factor</keyword>
<dbReference type="InterPro" id="IPR000795">
    <property type="entry name" value="T_Tr_GTP-bd_dom"/>
</dbReference>
<dbReference type="CDD" id="cd03705">
    <property type="entry name" value="EF1_alpha_III"/>
    <property type="match status" value="1"/>
</dbReference>
<dbReference type="InterPro" id="IPR009000">
    <property type="entry name" value="Transl_B-barrel_sf"/>
</dbReference>
<feature type="region of interest" description="Disordered" evidence="8">
    <location>
        <begin position="425"/>
        <end position="445"/>
    </location>
</feature>
<dbReference type="InterPro" id="IPR009001">
    <property type="entry name" value="Transl_elong_EF1A/Init_IF2_C"/>
</dbReference>
<evidence type="ECO:0000256" key="7">
    <source>
        <dbReference type="ARBA" id="ARBA00023134"/>
    </source>
</evidence>
<dbReference type="GO" id="GO:0003924">
    <property type="term" value="F:GTPase activity"/>
    <property type="evidence" value="ECO:0007669"/>
    <property type="project" value="InterPro"/>
</dbReference>
<dbReference type="PANTHER" id="PTHR23115">
    <property type="entry name" value="TRANSLATION FACTOR"/>
    <property type="match status" value="1"/>
</dbReference>
<name>G3TYE9_LOXAF</name>
<dbReference type="AlphaFoldDB" id="G3TYE9"/>
<keyword evidence="7" id="KW-0342">GTP-binding</keyword>
<dbReference type="GO" id="GO:0003746">
    <property type="term" value="F:translation elongation factor activity"/>
    <property type="evidence" value="ECO:0007669"/>
    <property type="project" value="UniProtKB-KW"/>
</dbReference>
<evidence type="ECO:0000256" key="4">
    <source>
        <dbReference type="ARBA" id="ARBA00022741"/>
    </source>
</evidence>
<dbReference type="Pfam" id="PF22594">
    <property type="entry name" value="GTP-eEF1A_C"/>
    <property type="match status" value="1"/>
</dbReference>
<dbReference type="Pfam" id="PF00009">
    <property type="entry name" value="GTP_EFTU"/>
    <property type="match status" value="1"/>
</dbReference>
<comment type="subcellular location">
    <subcellularLocation>
        <location evidence="1">Cytoplasm</location>
    </subcellularLocation>
</comment>
<dbReference type="Gene3D" id="3.40.50.300">
    <property type="entry name" value="P-loop containing nucleotide triphosphate hydrolases"/>
    <property type="match status" value="1"/>
</dbReference>
<dbReference type="PROSITE" id="PS51722">
    <property type="entry name" value="G_TR_2"/>
    <property type="match status" value="1"/>
</dbReference>
<dbReference type="GO" id="GO:0005737">
    <property type="term" value="C:cytoplasm"/>
    <property type="evidence" value="ECO:0007669"/>
    <property type="project" value="UniProtKB-SubCell"/>
</dbReference>
<dbReference type="CDD" id="cd01883">
    <property type="entry name" value="EF1_alpha"/>
    <property type="match status" value="1"/>
</dbReference>
<organism evidence="10 11">
    <name type="scientific">Loxodonta africana</name>
    <name type="common">African elephant</name>
    <dbReference type="NCBI Taxonomy" id="9785"/>
    <lineage>
        <taxon>Eukaryota</taxon>
        <taxon>Metazoa</taxon>
        <taxon>Chordata</taxon>
        <taxon>Craniata</taxon>
        <taxon>Vertebrata</taxon>
        <taxon>Euteleostomi</taxon>
        <taxon>Mammalia</taxon>
        <taxon>Eutheria</taxon>
        <taxon>Afrotheria</taxon>
        <taxon>Proboscidea</taxon>
        <taxon>Elephantidae</taxon>
        <taxon>Loxodonta</taxon>
    </lineage>
</organism>
<evidence type="ECO:0000256" key="6">
    <source>
        <dbReference type="ARBA" id="ARBA00022917"/>
    </source>
</evidence>
<dbReference type="InParanoid" id="G3TYE9"/>
<dbReference type="InterPro" id="IPR050100">
    <property type="entry name" value="TRAFAC_GTPase_members"/>
</dbReference>
<sequence length="445" mass="48845">MGKEKNHTNIIVIGHIDSGKSTTTGHLIYKCDNINKRTIEKFKPETTEMGKGSFKCAWVLDKLKAEHEHGITTETSLWKSETSKYYMTVIDAPGNRGFIKNMIIGTSQADYAVLIVATGIGEFESAFSKNWQTYEHALLAFTLDVNPLIIGVNKMDSTEPTYSQKRYEEIVKEVSTHIKKIGYSPDTESFVLISGWNGDDMLEPWFKGWKVTQKFGNDIGITLLEALDYILPPIRPTDKFLYLSLQDVDKIGGIGTVPVGRVETSVLKAGMVVTFVPVNDPTEVQSVEMHREVLSKALPWENVGFNVKNVSVKDVCPGNVAGDGKDDPPMEAASFTGQVIILNYPGQISPGYTAYIACSFAELKEKIDGRSGKKLEDGPFLKSGDATILDMVPGKPSFSDYPPLGHFAICYMRQTVAVGVIKGSRQNGPGAGQVTKSAQKAQKAK</sequence>
<evidence type="ECO:0000256" key="8">
    <source>
        <dbReference type="SAM" id="MobiDB-lite"/>
    </source>
</evidence>
<evidence type="ECO:0000313" key="10">
    <source>
        <dbReference type="Ensembl" id="ENSLAFP00000020607.1"/>
    </source>
</evidence>
<keyword evidence="4" id="KW-0547">Nucleotide-binding</keyword>
<dbReference type="SUPFAM" id="SSF52540">
    <property type="entry name" value="P-loop containing nucleoside triphosphate hydrolases"/>
    <property type="match status" value="1"/>
</dbReference>
<reference evidence="10" key="3">
    <citation type="submission" date="2025-09" db="UniProtKB">
        <authorList>
            <consortium name="Ensembl"/>
        </authorList>
    </citation>
    <scope>IDENTIFICATION</scope>
    <source>
        <strain evidence="10">Isolate ISIS603380</strain>
    </source>
</reference>
<dbReference type="SUPFAM" id="SSF50447">
    <property type="entry name" value="Translation proteins"/>
    <property type="match status" value="1"/>
</dbReference>
<evidence type="ECO:0000259" key="9">
    <source>
        <dbReference type="PROSITE" id="PS51722"/>
    </source>
</evidence>
<evidence type="ECO:0000313" key="11">
    <source>
        <dbReference type="Proteomes" id="UP000007646"/>
    </source>
</evidence>
<dbReference type="STRING" id="9785.ENSLAFP00000020607"/>
<evidence type="ECO:0000256" key="5">
    <source>
        <dbReference type="ARBA" id="ARBA00022768"/>
    </source>
</evidence>
<dbReference type="HOGENOM" id="CLU_007265_3_5_1"/>
<dbReference type="FunFam" id="3.40.50.300:FF:001424">
    <property type="entry name" value="Elongation factor 1-alpha 1"/>
    <property type="match status" value="1"/>
</dbReference>
<proteinExistence type="inferred from homology"/>
<dbReference type="Ensembl" id="ENSLAFT00000036894.1">
    <property type="protein sequence ID" value="ENSLAFP00000020607.1"/>
    <property type="gene ID" value="ENSLAFG00000028231.1"/>
</dbReference>
<dbReference type="InterPro" id="IPR054696">
    <property type="entry name" value="GTP-eEF1A_C"/>
</dbReference>
<reference evidence="10" key="2">
    <citation type="submission" date="2025-08" db="UniProtKB">
        <authorList>
            <consortium name="Ensembl"/>
        </authorList>
    </citation>
    <scope>IDENTIFICATION</scope>
    <source>
        <strain evidence="10">Isolate ISIS603380</strain>
    </source>
</reference>
<protein>
    <recommendedName>
        <fullName evidence="9">Tr-type G domain-containing protein</fullName>
    </recommendedName>
</protein>
<dbReference type="eggNOG" id="KOG0052">
    <property type="taxonomic scope" value="Eukaryota"/>
</dbReference>
<dbReference type="PRINTS" id="PR00315">
    <property type="entry name" value="ELONGATNFCT"/>
</dbReference>
<dbReference type="GeneTree" id="ENSGT00950000183029"/>
<dbReference type="FunFam" id="2.40.30.10:FF:000005">
    <property type="entry name" value="Elongation factor 1-alpha"/>
    <property type="match status" value="1"/>
</dbReference>
<dbReference type="InterPro" id="IPR004161">
    <property type="entry name" value="EFTu-like_2"/>
</dbReference>
<feature type="compositionally biased region" description="Polar residues" evidence="8">
    <location>
        <begin position="434"/>
        <end position="445"/>
    </location>
</feature>
<keyword evidence="3" id="KW-0963">Cytoplasm</keyword>
<dbReference type="Gene3D" id="2.40.30.10">
    <property type="entry name" value="Translation factors"/>
    <property type="match status" value="2"/>
</dbReference>
<evidence type="ECO:0000256" key="3">
    <source>
        <dbReference type="ARBA" id="ARBA00022490"/>
    </source>
</evidence>
<evidence type="ECO:0000256" key="2">
    <source>
        <dbReference type="ARBA" id="ARBA00007249"/>
    </source>
</evidence>
<dbReference type="GO" id="GO:0005525">
    <property type="term" value="F:GTP binding"/>
    <property type="evidence" value="ECO:0007669"/>
    <property type="project" value="UniProtKB-KW"/>
</dbReference>
<dbReference type="CDD" id="cd03693">
    <property type="entry name" value="EF1_alpha_II"/>
    <property type="match status" value="1"/>
</dbReference>
<dbReference type="Pfam" id="PF03144">
    <property type="entry name" value="GTP_EFTU_D2"/>
    <property type="match status" value="1"/>
</dbReference>
<keyword evidence="11" id="KW-1185">Reference proteome</keyword>
<feature type="domain" description="Tr-type G" evidence="9">
    <location>
        <begin position="5"/>
        <end position="237"/>
    </location>
</feature>
<dbReference type="Proteomes" id="UP000007646">
    <property type="component" value="Unassembled WGS sequence"/>
</dbReference>
<reference evidence="10 11" key="1">
    <citation type="submission" date="2009-06" db="EMBL/GenBank/DDBJ databases">
        <title>The Genome Sequence of Loxodonta africana (African elephant).</title>
        <authorList>
            <person name="Di Palma F."/>
            <person name="Heiman D."/>
            <person name="Young S."/>
            <person name="Johnson J."/>
            <person name="Lander E.S."/>
            <person name="Lindblad-Toh K."/>
        </authorList>
    </citation>
    <scope>NUCLEOTIDE SEQUENCE [LARGE SCALE GENOMIC DNA]</scope>
    <source>
        <strain evidence="10 11">Isolate ISIS603380</strain>
    </source>
</reference>
<accession>G3TYE9</accession>
<comment type="similarity">
    <text evidence="2">Belongs to the TRAFAC class translation factor GTPase superfamily. Classic translation factor GTPase family. EF-Tu/EF-1A subfamily.</text>
</comment>
<dbReference type="InterPro" id="IPR027417">
    <property type="entry name" value="P-loop_NTPase"/>
</dbReference>
<dbReference type="SUPFAM" id="SSF50465">
    <property type="entry name" value="EF-Tu/eEF-1alpha/eIF2-gamma C-terminal domain"/>
    <property type="match status" value="1"/>
</dbReference>
<evidence type="ECO:0000256" key="1">
    <source>
        <dbReference type="ARBA" id="ARBA00004496"/>
    </source>
</evidence>